<dbReference type="InterPro" id="IPR045249">
    <property type="entry name" value="HARBI1-like"/>
</dbReference>
<evidence type="ECO:0000256" key="5">
    <source>
        <dbReference type="ARBA" id="ARBA00022723"/>
    </source>
</evidence>
<keyword evidence="4" id="KW-0540">Nuclease</keyword>
<keyword evidence="5" id="KW-0479">Metal-binding</keyword>
<feature type="non-terminal residue" evidence="10">
    <location>
        <position position="237"/>
    </location>
</feature>
<evidence type="ECO:0000256" key="3">
    <source>
        <dbReference type="ARBA" id="ARBA00006958"/>
    </source>
</evidence>
<dbReference type="InterPro" id="IPR027806">
    <property type="entry name" value="HARBI1_dom"/>
</dbReference>
<dbReference type="GO" id="GO:0046872">
    <property type="term" value="F:metal ion binding"/>
    <property type="evidence" value="ECO:0007669"/>
    <property type="project" value="UniProtKB-KW"/>
</dbReference>
<dbReference type="GeneID" id="112681130"/>
<comment type="subcellular location">
    <subcellularLocation>
        <location evidence="2">Nucleus</location>
    </subcellularLocation>
</comment>
<dbReference type="OrthoDB" id="6623005at2759"/>
<evidence type="ECO:0000256" key="1">
    <source>
        <dbReference type="ARBA" id="ARBA00001968"/>
    </source>
</evidence>
<comment type="similarity">
    <text evidence="3">Belongs to the HARBI1 family.</text>
</comment>
<keyword evidence="6" id="KW-0378">Hydrolase</keyword>
<proteinExistence type="inferred from homology"/>
<dbReference type="PANTHER" id="PTHR22930">
    <property type="match status" value="1"/>
</dbReference>
<evidence type="ECO:0000256" key="7">
    <source>
        <dbReference type="ARBA" id="ARBA00023242"/>
    </source>
</evidence>
<dbReference type="GO" id="GO:0005634">
    <property type="term" value="C:nucleus"/>
    <property type="evidence" value="ECO:0007669"/>
    <property type="project" value="UniProtKB-SubCell"/>
</dbReference>
<dbReference type="AlphaFoldDB" id="A0A8B8F8T9"/>
<dbReference type="PANTHER" id="PTHR22930:SF269">
    <property type="entry name" value="NUCLEASE HARBI1-LIKE PROTEIN"/>
    <property type="match status" value="1"/>
</dbReference>
<evidence type="ECO:0000256" key="2">
    <source>
        <dbReference type="ARBA" id="ARBA00004123"/>
    </source>
</evidence>
<feature type="domain" description="DDE Tnp4" evidence="8">
    <location>
        <begin position="172"/>
        <end position="237"/>
    </location>
</feature>
<dbReference type="Pfam" id="PF13359">
    <property type="entry name" value="DDE_Tnp_4"/>
    <property type="match status" value="1"/>
</dbReference>
<comment type="cofactor">
    <cofactor evidence="1">
        <name>a divalent metal cation</name>
        <dbReference type="ChEBI" id="CHEBI:60240"/>
    </cofactor>
</comment>
<dbReference type="Proteomes" id="UP000694846">
    <property type="component" value="Unplaced"/>
</dbReference>
<gene>
    <name evidence="10" type="primary">LOC112681130</name>
</gene>
<dbReference type="RefSeq" id="XP_025407183.1">
    <property type="nucleotide sequence ID" value="XM_025551398.1"/>
</dbReference>
<sequence length="237" mass="28055">MEPDEVFSFSSLTYLYLKQKRTKRELLQHWVHPINCERYTNGHYVKLYYKLREDSSKFFNYFRMSVRSFDELLLCIKNDIQLQNTNMRLAIQPEEMLVITLRYLASGCSFKELHYNYRIGRSTASEVVRKVCKSIWNRLKEICIPIPDQAMWLKIAKEFNERANFPNCLGAVDGKHILIIKPERNGSLYMNYKHYFSIGLLAIADANYKFIYVDFGSYGKDSDSTIFKNSALWENLK</sequence>
<organism evidence="9 10">
    <name type="scientific">Sipha flava</name>
    <name type="common">yellow sugarcane aphid</name>
    <dbReference type="NCBI Taxonomy" id="143950"/>
    <lineage>
        <taxon>Eukaryota</taxon>
        <taxon>Metazoa</taxon>
        <taxon>Ecdysozoa</taxon>
        <taxon>Arthropoda</taxon>
        <taxon>Hexapoda</taxon>
        <taxon>Insecta</taxon>
        <taxon>Pterygota</taxon>
        <taxon>Neoptera</taxon>
        <taxon>Paraneoptera</taxon>
        <taxon>Hemiptera</taxon>
        <taxon>Sternorrhyncha</taxon>
        <taxon>Aphidomorpha</taxon>
        <taxon>Aphidoidea</taxon>
        <taxon>Aphididae</taxon>
        <taxon>Sipha</taxon>
    </lineage>
</organism>
<keyword evidence="7" id="KW-0539">Nucleus</keyword>
<evidence type="ECO:0000313" key="9">
    <source>
        <dbReference type="Proteomes" id="UP000694846"/>
    </source>
</evidence>
<evidence type="ECO:0000256" key="4">
    <source>
        <dbReference type="ARBA" id="ARBA00022722"/>
    </source>
</evidence>
<evidence type="ECO:0000256" key="6">
    <source>
        <dbReference type="ARBA" id="ARBA00022801"/>
    </source>
</evidence>
<keyword evidence="9" id="KW-1185">Reference proteome</keyword>
<evidence type="ECO:0000313" key="10">
    <source>
        <dbReference type="RefSeq" id="XP_025407183.1"/>
    </source>
</evidence>
<evidence type="ECO:0000259" key="8">
    <source>
        <dbReference type="Pfam" id="PF13359"/>
    </source>
</evidence>
<name>A0A8B8F8T9_9HEMI</name>
<dbReference type="GO" id="GO:0016787">
    <property type="term" value="F:hydrolase activity"/>
    <property type="evidence" value="ECO:0007669"/>
    <property type="project" value="UniProtKB-KW"/>
</dbReference>
<reference evidence="10" key="1">
    <citation type="submission" date="2025-08" db="UniProtKB">
        <authorList>
            <consortium name="RefSeq"/>
        </authorList>
    </citation>
    <scope>IDENTIFICATION</scope>
    <source>
        <tissue evidence="10">Whole body</tissue>
    </source>
</reference>
<accession>A0A8B8F8T9</accession>
<protein>
    <submittedName>
        <fullName evidence="10">Protein ANTAGONIST OF LIKE HETEROCHROMATIN PROTEIN 1-like</fullName>
    </submittedName>
</protein>
<dbReference type="GO" id="GO:0004518">
    <property type="term" value="F:nuclease activity"/>
    <property type="evidence" value="ECO:0007669"/>
    <property type="project" value="UniProtKB-KW"/>
</dbReference>